<evidence type="ECO:0000313" key="6">
    <source>
        <dbReference type="EMBL" id="EDR14961.1"/>
    </source>
</evidence>
<dbReference type="SMART" id="SM00320">
    <property type="entry name" value="WD40"/>
    <property type="match status" value="2"/>
</dbReference>
<evidence type="ECO:0000256" key="3">
    <source>
        <dbReference type="ARBA" id="ARBA00022737"/>
    </source>
</evidence>
<evidence type="ECO:0000256" key="4">
    <source>
        <dbReference type="ARBA" id="ARBA00023015"/>
    </source>
</evidence>
<sequence length="546" mass="61043">MSEEQSYQQQDNEPQPWYRCVQKPPPFHIIKKISSKQPNASAFRSLASFPWHVDSLTTLWKGSLYDQETLKKWETMISAYSDAVAVTSDHELYIFFIHSQKDPVCARLPADPPELKLLPADVMYISWALSLNALFEPLVVFSRASLLYVYSVPRNSILGYLRGHGGAITSINVHPVNPHLFCTTSRDHSTRIYDLTLSPQQLPNNTHWPPSTKPSLAGAAHGLHMTEAEGNGIGRCVVVLMGGRSGGHQAAVLGAVSLYVFISWTSAETLKAFHPELPLIATCGLDRAVKIWVVRPTFEDRLKREDKPLFSSSRIHRGRVLSVTWLQHDLLLTHSGPALMRTYQDPMNKTVHTEPGELVIWRWLGIDRFFPPDKEDVSQDLLRGCASDYQESSSFKFVSVNAFPNGTTPHIAPNLSVYHSSIHDPVLLCVYPESSSFLMLNAGFLPARRPFPFPVEKQGLVSVEEDGEEVIPTARDDKDGGGDMSNVVQLPPEIVGWRVGLNDHITGLHNCVMGMGGQVIIGVGAKKHLWIWQLREKKIYSKSMLL</sequence>
<accession>B0CPP1</accession>
<organism evidence="7">
    <name type="scientific">Laccaria bicolor (strain S238N-H82 / ATCC MYA-4686)</name>
    <name type="common">Bicoloured deceiver</name>
    <name type="synonym">Laccaria laccata var. bicolor</name>
    <dbReference type="NCBI Taxonomy" id="486041"/>
    <lineage>
        <taxon>Eukaryota</taxon>
        <taxon>Fungi</taxon>
        <taxon>Dikarya</taxon>
        <taxon>Basidiomycota</taxon>
        <taxon>Agaricomycotina</taxon>
        <taxon>Agaricomycetes</taxon>
        <taxon>Agaricomycetidae</taxon>
        <taxon>Agaricales</taxon>
        <taxon>Agaricineae</taxon>
        <taxon>Hydnangiaceae</taxon>
        <taxon>Laccaria</taxon>
    </lineage>
</organism>
<dbReference type="Proteomes" id="UP000001194">
    <property type="component" value="Unassembled WGS sequence"/>
</dbReference>
<dbReference type="InterPro" id="IPR051243">
    <property type="entry name" value="PcG_WD-repeat"/>
</dbReference>
<dbReference type="InParanoid" id="B0CPP1"/>
<evidence type="ECO:0000256" key="2">
    <source>
        <dbReference type="ARBA" id="ARBA00022574"/>
    </source>
</evidence>
<keyword evidence="7" id="KW-1185">Reference proteome</keyword>
<dbReference type="HOGENOM" id="CLU_035513_0_0_1"/>
<dbReference type="Gene3D" id="2.130.10.10">
    <property type="entry name" value="YVTN repeat-like/Quinoprotein amine dehydrogenase"/>
    <property type="match status" value="1"/>
</dbReference>
<dbReference type="RefSeq" id="XP_001873169.1">
    <property type="nucleotide sequence ID" value="XM_001873134.1"/>
</dbReference>
<dbReference type="STRING" id="486041.B0CPP1"/>
<dbReference type="Pfam" id="PF00400">
    <property type="entry name" value="WD40"/>
    <property type="match status" value="2"/>
</dbReference>
<dbReference type="OrthoDB" id="7318948at2759"/>
<dbReference type="InterPro" id="IPR015943">
    <property type="entry name" value="WD40/YVTN_repeat-like_dom_sf"/>
</dbReference>
<keyword evidence="2" id="KW-0853">WD repeat</keyword>
<dbReference type="InterPro" id="IPR001680">
    <property type="entry name" value="WD40_rpt"/>
</dbReference>
<keyword evidence="3" id="KW-0677">Repeat</keyword>
<dbReference type="EMBL" id="DS547091">
    <property type="protein sequence ID" value="EDR14961.1"/>
    <property type="molecule type" value="Genomic_DNA"/>
</dbReference>
<name>B0CPP1_LACBS</name>
<evidence type="ECO:0000313" key="7">
    <source>
        <dbReference type="Proteomes" id="UP000001194"/>
    </source>
</evidence>
<dbReference type="KEGG" id="lbc:LACBIDRAFT_300604"/>
<gene>
    <name evidence="6" type="ORF">LACBIDRAFT_300604</name>
</gene>
<proteinExistence type="inferred from homology"/>
<protein>
    <submittedName>
        <fullName evidence="6">Predicted protein</fullName>
    </submittedName>
</protein>
<dbReference type="PANTHER" id="PTHR10253">
    <property type="entry name" value="POLYCOMB PROTEIN"/>
    <property type="match status" value="1"/>
</dbReference>
<evidence type="ECO:0000256" key="5">
    <source>
        <dbReference type="ARBA" id="ARBA00023163"/>
    </source>
</evidence>
<keyword evidence="4" id="KW-0805">Transcription regulation</keyword>
<evidence type="ECO:0000256" key="1">
    <source>
        <dbReference type="ARBA" id="ARBA00008075"/>
    </source>
</evidence>
<keyword evidence="5" id="KW-0804">Transcription</keyword>
<reference evidence="6 7" key="1">
    <citation type="journal article" date="2008" name="Nature">
        <title>The genome of Laccaria bicolor provides insights into mycorrhizal symbiosis.</title>
        <authorList>
            <person name="Martin F."/>
            <person name="Aerts A."/>
            <person name="Ahren D."/>
            <person name="Brun A."/>
            <person name="Danchin E.G.J."/>
            <person name="Duchaussoy F."/>
            <person name="Gibon J."/>
            <person name="Kohler A."/>
            <person name="Lindquist E."/>
            <person name="Pereda V."/>
            <person name="Salamov A."/>
            <person name="Shapiro H.J."/>
            <person name="Wuyts J."/>
            <person name="Blaudez D."/>
            <person name="Buee M."/>
            <person name="Brokstein P."/>
            <person name="Canbaeck B."/>
            <person name="Cohen D."/>
            <person name="Courty P.E."/>
            <person name="Coutinho P.M."/>
            <person name="Delaruelle C."/>
            <person name="Detter J.C."/>
            <person name="Deveau A."/>
            <person name="DiFazio S."/>
            <person name="Duplessis S."/>
            <person name="Fraissinet-Tachet L."/>
            <person name="Lucic E."/>
            <person name="Frey-Klett P."/>
            <person name="Fourrey C."/>
            <person name="Feussner I."/>
            <person name="Gay G."/>
            <person name="Grimwood J."/>
            <person name="Hoegger P.J."/>
            <person name="Jain P."/>
            <person name="Kilaru S."/>
            <person name="Labbe J."/>
            <person name="Lin Y.C."/>
            <person name="Legue V."/>
            <person name="Le Tacon F."/>
            <person name="Marmeisse R."/>
            <person name="Melayah D."/>
            <person name="Montanini B."/>
            <person name="Muratet M."/>
            <person name="Nehls U."/>
            <person name="Niculita-Hirzel H."/>
            <person name="Oudot-Le Secq M.P."/>
            <person name="Peter M."/>
            <person name="Quesneville H."/>
            <person name="Rajashekar B."/>
            <person name="Reich M."/>
            <person name="Rouhier N."/>
            <person name="Schmutz J."/>
            <person name="Yin T."/>
            <person name="Chalot M."/>
            <person name="Henrissat B."/>
            <person name="Kuees U."/>
            <person name="Lucas S."/>
            <person name="Van de Peer Y."/>
            <person name="Podila G.K."/>
            <person name="Polle A."/>
            <person name="Pukkila P.J."/>
            <person name="Richardson P.M."/>
            <person name="Rouze P."/>
            <person name="Sanders I.R."/>
            <person name="Stajich J.E."/>
            <person name="Tunlid A."/>
            <person name="Tuskan G."/>
            <person name="Grigoriev I.V."/>
        </authorList>
    </citation>
    <scope>NUCLEOTIDE SEQUENCE [LARGE SCALE GENOMIC DNA]</scope>
    <source>
        <strain evidence="7">S238N-H82 / ATCC MYA-4686</strain>
    </source>
</reference>
<dbReference type="InterPro" id="IPR036322">
    <property type="entry name" value="WD40_repeat_dom_sf"/>
</dbReference>
<dbReference type="SUPFAM" id="SSF50978">
    <property type="entry name" value="WD40 repeat-like"/>
    <property type="match status" value="1"/>
</dbReference>
<dbReference type="GeneID" id="6069474"/>
<dbReference type="AlphaFoldDB" id="B0CPP1"/>
<comment type="similarity">
    <text evidence="1">Belongs to the WD repeat ESC family.</text>
</comment>